<reference evidence="2 3" key="1">
    <citation type="journal article" date="2015" name="Genome Announc.">
        <title>Expanding the biotechnology potential of lactobacilli through comparative genomics of 213 strains and associated genera.</title>
        <authorList>
            <person name="Sun Z."/>
            <person name="Harris H.M."/>
            <person name="McCann A."/>
            <person name="Guo C."/>
            <person name="Argimon S."/>
            <person name="Zhang W."/>
            <person name="Yang X."/>
            <person name="Jeffery I.B."/>
            <person name="Cooney J.C."/>
            <person name="Kagawa T.F."/>
            <person name="Liu W."/>
            <person name="Song Y."/>
            <person name="Salvetti E."/>
            <person name="Wrobel A."/>
            <person name="Rasinkangas P."/>
            <person name="Parkhill J."/>
            <person name="Rea M.C."/>
            <person name="O'Sullivan O."/>
            <person name="Ritari J."/>
            <person name="Douillard F.P."/>
            <person name="Paul Ross R."/>
            <person name="Yang R."/>
            <person name="Briner A.E."/>
            <person name="Felis G.E."/>
            <person name="de Vos W.M."/>
            <person name="Barrangou R."/>
            <person name="Klaenhammer T.R."/>
            <person name="Caufield P.W."/>
            <person name="Cui Y."/>
            <person name="Zhang H."/>
            <person name="O'Toole P.W."/>
        </authorList>
    </citation>
    <scope>NUCLEOTIDE SEQUENCE [LARGE SCALE GENOMIC DNA]</scope>
    <source>
        <strain evidence="2 3">DSM 14421</strain>
    </source>
</reference>
<sequence length="177" mass="19937">MDKSVHKKPSILDHWKAGLTILALLIICGASLLYLLIHNRDPQVILNDVAQQRQSQQIDKNSVTTLSADDNGDQIIVGFTNQNRLIIQFRERTVGGYRIKGYRETALTSLKANRPYGLTNIVKNKRVNDFLYGILQPNQPIPRFGGKKMSLINYHGHRLYYGFAPSAKNAVVSFGTK</sequence>
<evidence type="ECO:0000256" key="1">
    <source>
        <dbReference type="SAM" id="Phobius"/>
    </source>
</evidence>
<keyword evidence="1" id="KW-0812">Transmembrane</keyword>
<comment type="caution">
    <text evidence="2">The sequence shown here is derived from an EMBL/GenBank/DDBJ whole genome shotgun (WGS) entry which is preliminary data.</text>
</comment>
<dbReference type="AlphaFoldDB" id="A0A0R1SD55"/>
<evidence type="ECO:0000313" key="3">
    <source>
        <dbReference type="Proteomes" id="UP000052013"/>
    </source>
</evidence>
<organism evidence="2 3">
    <name type="scientific">Lentilactobacillus diolivorans DSM 14421</name>
    <dbReference type="NCBI Taxonomy" id="1423739"/>
    <lineage>
        <taxon>Bacteria</taxon>
        <taxon>Bacillati</taxon>
        <taxon>Bacillota</taxon>
        <taxon>Bacilli</taxon>
        <taxon>Lactobacillales</taxon>
        <taxon>Lactobacillaceae</taxon>
        <taxon>Lentilactobacillus</taxon>
    </lineage>
</organism>
<dbReference type="RefSeq" id="WP_057865366.1">
    <property type="nucleotide sequence ID" value="NZ_AZEY01000090.1"/>
</dbReference>
<dbReference type="EMBL" id="AZEY01000090">
    <property type="protein sequence ID" value="KRL64402.1"/>
    <property type="molecule type" value="Genomic_DNA"/>
</dbReference>
<gene>
    <name evidence="2" type="ORF">FC85_GL000912</name>
</gene>
<feature type="transmembrane region" description="Helical" evidence="1">
    <location>
        <begin position="17"/>
        <end position="37"/>
    </location>
</feature>
<keyword evidence="1" id="KW-0472">Membrane</keyword>
<dbReference type="Proteomes" id="UP000052013">
    <property type="component" value="Unassembled WGS sequence"/>
</dbReference>
<accession>A0A0R1SD55</accession>
<evidence type="ECO:0000313" key="2">
    <source>
        <dbReference type="EMBL" id="KRL64402.1"/>
    </source>
</evidence>
<dbReference type="PATRIC" id="fig|1423739.3.peg.961"/>
<protein>
    <submittedName>
        <fullName evidence="2">Uncharacterized protein</fullName>
    </submittedName>
</protein>
<keyword evidence="1" id="KW-1133">Transmembrane helix</keyword>
<name>A0A0R1SD55_9LACO</name>
<proteinExistence type="predicted"/>